<dbReference type="OrthoDB" id="9810372at2"/>
<dbReference type="InterPro" id="IPR043129">
    <property type="entry name" value="ATPase_NBD"/>
</dbReference>
<dbReference type="InterPro" id="IPR000600">
    <property type="entry name" value="ROK"/>
</dbReference>
<dbReference type="SUPFAM" id="SSF53067">
    <property type="entry name" value="Actin-like ATPase domain"/>
    <property type="match status" value="1"/>
</dbReference>
<evidence type="ECO:0000313" key="3">
    <source>
        <dbReference type="Proteomes" id="UP000010433"/>
    </source>
</evidence>
<evidence type="ECO:0000313" key="2">
    <source>
        <dbReference type="EMBL" id="EKX97267.1"/>
    </source>
</evidence>
<dbReference type="PATRIC" id="fig|1127699.3.peg.1998"/>
<organism evidence="2 3">
    <name type="scientific">Hoylesella saccharolytica F0055</name>
    <dbReference type="NCBI Taxonomy" id="1127699"/>
    <lineage>
        <taxon>Bacteria</taxon>
        <taxon>Pseudomonadati</taxon>
        <taxon>Bacteroidota</taxon>
        <taxon>Bacteroidia</taxon>
        <taxon>Bacteroidales</taxon>
        <taxon>Prevotellaceae</taxon>
        <taxon>Hoylesella</taxon>
    </lineage>
</organism>
<accession>L1N1Q2</accession>
<comment type="caution">
    <text evidence="2">The sequence shown here is derived from an EMBL/GenBank/DDBJ whole genome shotgun (WGS) entry which is preliminary data.</text>
</comment>
<dbReference type="Gene3D" id="3.30.420.40">
    <property type="match status" value="2"/>
</dbReference>
<dbReference type="Proteomes" id="UP000010433">
    <property type="component" value="Unassembled WGS sequence"/>
</dbReference>
<dbReference type="CDD" id="cd23763">
    <property type="entry name" value="ASKHA_ATPase_ROK"/>
    <property type="match status" value="1"/>
</dbReference>
<dbReference type="STRING" id="1127699.HMPREF9151_02185"/>
<dbReference type="RefSeq" id="WP_009161046.1">
    <property type="nucleotide sequence ID" value="NZ_KB290960.1"/>
</dbReference>
<dbReference type="HOGENOM" id="CLU_036604_0_4_10"/>
<reference evidence="2 3" key="1">
    <citation type="submission" date="2012-05" db="EMBL/GenBank/DDBJ databases">
        <authorList>
            <person name="Weinstock G."/>
            <person name="Sodergren E."/>
            <person name="Lobos E.A."/>
            <person name="Fulton L."/>
            <person name="Fulton R."/>
            <person name="Courtney L."/>
            <person name="Fronick C."/>
            <person name="O'Laughlin M."/>
            <person name="Godfrey J."/>
            <person name="Wilson R.M."/>
            <person name="Miner T."/>
            <person name="Farmer C."/>
            <person name="Delehaunty K."/>
            <person name="Cordes M."/>
            <person name="Minx P."/>
            <person name="Tomlinson C."/>
            <person name="Chen J."/>
            <person name="Wollam A."/>
            <person name="Pepin K.H."/>
            <person name="Bhonagiri V."/>
            <person name="Zhang X."/>
            <person name="Suruliraj S."/>
            <person name="Warren W."/>
            <person name="Mitreva M."/>
            <person name="Mardis E.R."/>
            <person name="Wilson R.K."/>
        </authorList>
    </citation>
    <scope>NUCLEOTIDE SEQUENCE [LARGE SCALE GENOMIC DNA]</scope>
    <source>
        <strain evidence="2 3">F0055</strain>
    </source>
</reference>
<dbReference type="EMBL" id="AMEP01000142">
    <property type="protein sequence ID" value="EKX97267.1"/>
    <property type="molecule type" value="Genomic_DNA"/>
</dbReference>
<dbReference type="PANTHER" id="PTHR18964">
    <property type="entry name" value="ROK (REPRESSOR, ORF, KINASE) FAMILY"/>
    <property type="match status" value="1"/>
</dbReference>
<proteinExistence type="inferred from homology"/>
<protein>
    <submittedName>
        <fullName evidence="2">ROK family protein</fullName>
    </submittedName>
</protein>
<comment type="similarity">
    <text evidence="1">Belongs to the ROK (NagC/XylR) family.</text>
</comment>
<keyword evidence="3" id="KW-1185">Reference proteome</keyword>
<dbReference type="AlphaFoldDB" id="L1N1Q2"/>
<gene>
    <name evidence="2" type="ORF">HMPREF9151_02185</name>
</gene>
<dbReference type="Pfam" id="PF00480">
    <property type="entry name" value="ROK"/>
    <property type="match status" value="1"/>
</dbReference>
<sequence>MKENLLGIDIGGTKCAIAYGIKENESLTIADKQMFPTTTVEKTITDILHETEVMMQKHELTPANTRAIGISCGGPLDSKTGVVISPPNLPGWDNIPIVSLIEEKTGIKASLHNDANACALAEWKFGAGKGTQNMLFLTFGTGLGAGLILNNQLYTGANDNAGELGHIRLSEFGPVGYGKKGSFEGFVSGGGIAQLAKTFVLEELQSGRIVDWCKREELEQLTAKKVADEARKGNPLALQIYETSAAYLGKGLAMVIDILNPELIVIGGIYTRNEDLMVPMMKKIIEQEALSLSNAVCKIRPAALGEQIGDYAALSIAANLTV</sequence>
<name>L1N1Q2_9BACT</name>
<dbReference type="PANTHER" id="PTHR18964:SF149">
    <property type="entry name" value="BIFUNCTIONAL UDP-N-ACETYLGLUCOSAMINE 2-EPIMERASE_N-ACETYLMANNOSAMINE KINASE"/>
    <property type="match status" value="1"/>
</dbReference>
<evidence type="ECO:0000256" key="1">
    <source>
        <dbReference type="ARBA" id="ARBA00006479"/>
    </source>
</evidence>